<accession>A0ACB5RE75</accession>
<gene>
    <name evidence="1" type="ORF">rsdtw13_28250</name>
</gene>
<keyword evidence="2" id="KW-1185">Reference proteome</keyword>
<reference evidence="1" key="1">
    <citation type="journal article" date="2025" name="Int. J. Syst. Evol. Microbiol.">
        <title>Inconstantimicrobium mannanitabidum sp. nov., a novel member of the family Clostridiaceae isolated from anoxic soil under the treatment of reductive soil disinfestation.</title>
        <authorList>
            <person name="Ueki A."/>
            <person name="Tonouchi A."/>
            <person name="Honma S."/>
            <person name="Kaku N."/>
            <person name="Ueki K."/>
        </authorList>
    </citation>
    <scope>NUCLEOTIDE SEQUENCE</scope>
    <source>
        <strain evidence="1">TW13</strain>
    </source>
</reference>
<evidence type="ECO:0000313" key="2">
    <source>
        <dbReference type="Proteomes" id="UP001058074"/>
    </source>
</evidence>
<comment type="caution">
    <text evidence="1">The sequence shown here is derived from an EMBL/GenBank/DDBJ whole genome shotgun (WGS) entry which is preliminary data.</text>
</comment>
<dbReference type="EMBL" id="BROD01000001">
    <property type="protein sequence ID" value="GKX67567.1"/>
    <property type="molecule type" value="Genomic_DNA"/>
</dbReference>
<sequence>MYNLEPIGVMEVVTFSICIELFHNNVGGQVTKIRQNFHQHLGGIVLYGHMINTYTYIGT</sequence>
<evidence type="ECO:0000313" key="1">
    <source>
        <dbReference type="EMBL" id="GKX67567.1"/>
    </source>
</evidence>
<proteinExistence type="predicted"/>
<protein>
    <submittedName>
        <fullName evidence="1">Uncharacterized protein</fullName>
    </submittedName>
</protein>
<organism evidence="1 2">
    <name type="scientific">Inconstantimicrobium mannanitabidum</name>
    <dbReference type="NCBI Taxonomy" id="1604901"/>
    <lineage>
        <taxon>Bacteria</taxon>
        <taxon>Bacillati</taxon>
        <taxon>Bacillota</taxon>
        <taxon>Clostridia</taxon>
        <taxon>Eubacteriales</taxon>
        <taxon>Clostridiaceae</taxon>
        <taxon>Inconstantimicrobium</taxon>
    </lineage>
</organism>
<dbReference type="Proteomes" id="UP001058074">
    <property type="component" value="Unassembled WGS sequence"/>
</dbReference>
<name>A0ACB5RE75_9CLOT</name>